<organism evidence="1">
    <name type="scientific">Anopheles darlingi</name>
    <name type="common">Mosquito</name>
    <dbReference type="NCBI Taxonomy" id="43151"/>
    <lineage>
        <taxon>Eukaryota</taxon>
        <taxon>Metazoa</taxon>
        <taxon>Ecdysozoa</taxon>
        <taxon>Arthropoda</taxon>
        <taxon>Hexapoda</taxon>
        <taxon>Insecta</taxon>
        <taxon>Pterygota</taxon>
        <taxon>Neoptera</taxon>
        <taxon>Endopterygota</taxon>
        <taxon>Diptera</taxon>
        <taxon>Nematocera</taxon>
        <taxon>Culicoidea</taxon>
        <taxon>Culicidae</taxon>
        <taxon>Anophelinae</taxon>
        <taxon>Anopheles</taxon>
    </lineage>
</organism>
<protein>
    <submittedName>
        <fullName evidence="1">Putative secreted protein</fullName>
    </submittedName>
</protein>
<dbReference type="EMBL" id="GGFL01011458">
    <property type="protein sequence ID" value="MBW75636.1"/>
    <property type="molecule type" value="Transcribed_RNA"/>
</dbReference>
<accession>A0A2M4DDM1</accession>
<evidence type="ECO:0000313" key="1">
    <source>
        <dbReference type="EMBL" id="MBW75636.1"/>
    </source>
</evidence>
<reference evidence="1" key="1">
    <citation type="submission" date="2018-01" db="EMBL/GenBank/DDBJ databases">
        <title>An insight into the sialome of Amazonian anophelines.</title>
        <authorList>
            <person name="Ribeiro J.M."/>
            <person name="Scarpassa V."/>
            <person name="Calvo E."/>
        </authorList>
    </citation>
    <scope>NUCLEOTIDE SEQUENCE</scope>
</reference>
<name>A0A2M4DDM1_ANODA</name>
<sequence>MCVIISYFYSSVKHIVFISSLFPLVLLETSIFASASSWVFLHSLLVPVLTPSTGERVNDVDEQTTWTISSTPRHHGG</sequence>
<dbReference type="AlphaFoldDB" id="A0A2M4DDM1"/>
<proteinExistence type="predicted"/>